<evidence type="ECO:0000313" key="2">
    <source>
        <dbReference type="EMBL" id="MEN3745556.1"/>
    </source>
</evidence>
<evidence type="ECO:0000313" key="3">
    <source>
        <dbReference type="Proteomes" id="UP001427805"/>
    </source>
</evidence>
<proteinExistence type="predicted"/>
<dbReference type="EMBL" id="JBDIZK010000001">
    <property type="protein sequence ID" value="MEN3745556.1"/>
    <property type="molecule type" value="Genomic_DNA"/>
</dbReference>
<organism evidence="2 3">
    <name type="scientific">Sphingomonas rustica</name>
    <dbReference type="NCBI Taxonomy" id="3103142"/>
    <lineage>
        <taxon>Bacteria</taxon>
        <taxon>Pseudomonadati</taxon>
        <taxon>Pseudomonadota</taxon>
        <taxon>Alphaproteobacteria</taxon>
        <taxon>Sphingomonadales</taxon>
        <taxon>Sphingomonadaceae</taxon>
        <taxon>Sphingomonas</taxon>
    </lineage>
</organism>
<comment type="caution">
    <text evidence="2">The sequence shown here is derived from an EMBL/GenBank/DDBJ whole genome shotgun (WGS) entry which is preliminary data.</text>
</comment>
<feature type="chain" id="PRO_5046435243" evidence="1">
    <location>
        <begin position="24"/>
        <end position="219"/>
    </location>
</feature>
<protein>
    <submittedName>
        <fullName evidence="2">Uncharacterized protein</fullName>
    </submittedName>
</protein>
<name>A0ABV0B4U0_9SPHN</name>
<accession>A0ABV0B4U0</accession>
<dbReference type="Proteomes" id="UP001427805">
    <property type="component" value="Unassembled WGS sequence"/>
</dbReference>
<reference evidence="2 3" key="1">
    <citation type="submission" date="2024-05" db="EMBL/GenBank/DDBJ databases">
        <title>Sphingomonas sp. HF-S3 16S ribosomal RNA gene Genome sequencing and assembly.</title>
        <authorList>
            <person name="Lee H."/>
        </authorList>
    </citation>
    <scope>NUCLEOTIDE SEQUENCE [LARGE SCALE GENOMIC DNA]</scope>
    <source>
        <strain evidence="2 3">HF-S3</strain>
    </source>
</reference>
<gene>
    <name evidence="2" type="ORF">TPR58_00145</name>
</gene>
<sequence length="219" mass="22991">MPRRRRLLSVAIAALCIALPAAAQERDPDAFRATLARLEAFRKAEFVKAGAPSIDVVAASGRSVRRVLIRGVVPVRPPVMELERTASGEVLLSLISNSGPVQRMAVDRSAWAEVVAQDDAVFAEPRPAPPKPGPAPTTACHGDSVYFEAADHGKVRSAGGIDCPRAFTPLTPAQRAAMTMFGELALKALGCQPATGDIGRALSACLGKAPARPVPNDAR</sequence>
<keyword evidence="3" id="KW-1185">Reference proteome</keyword>
<evidence type="ECO:0000256" key="1">
    <source>
        <dbReference type="SAM" id="SignalP"/>
    </source>
</evidence>
<feature type="signal peptide" evidence="1">
    <location>
        <begin position="1"/>
        <end position="23"/>
    </location>
</feature>
<keyword evidence="1" id="KW-0732">Signal</keyword>
<dbReference type="RefSeq" id="WP_346244568.1">
    <property type="nucleotide sequence ID" value="NZ_JBDIZK010000001.1"/>
</dbReference>